<dbReference type="InterPro" id="IPR056179">
    <property type="entry name" value="DHQS_C"/>
</dbReference>
<evidence type="ECO:0000313" key="9">
    <source>
        <dbReference type="EMBL" id="HJA98913.1"/>
    </source>
</evidence>
<dbReference type="CDD" id="cd08195">
    <property type="entry name" value="DHQS"/>
    <property type="match status" value="1"/>
</dbReference>
<dbReference type="Pfam" id="PF24621">
    <property type="entry name" value="DHQS_C"/>
    <property type="match status" value="1"/>
</dbReference>
<dbReference type="Proteomes" id="UP000824259">
    <property type="component" value="Unassembled WGS sequence"/>
</dbReference>
<dbReference type="AlphaFoldDB" id="A0A9D2RIQ3"/>
<comment type="caution">
    <text evidence="9">The sequence shown here is derived from an EMBL/GenBank/DDBJ whole genome shotgun (WGS) entry which is preliminary data.</text>
</comment>
<accession>A0A9D2RIQ3</accession>
<comment type="cofactor">
    <cofactor evidence="1">
        <name>NAD(+)</name>
        <dbReference type="ChEBI" id="CHEBI:57540"/>
    </cofactor>
</comment>
<sequence>MNKIHIQEDLSGLRAVIGDRGDVFVIIDKNLREFYPYFAGFQLIELETSERNKTLETVAMLVNELLERGADRNALIIGVGGGITTDIVGFTASVYKRGVKFAFVPTTLLSQVDASIGGKNGVNFHAYKNMIGTITQPQWIYMCPEVLRTLHPRELRAGTAEALKTFVLFDPHCYRLAVDYFAELEEQLQKSGSYLLNGKFYGEERLMELIGCCARYKCEVVERDEFEKGERRMLNLGHTFAHAIEKVCVSTGIMHGEAVAIGMVLAAKVALKMGMTDSDFVEELTADLKRTGLPVEIPIDPQSSKPTEMRILVEALKKDKKVDGDHIHSILPCALGDVKDVNVPLNKLEEIAGDLR</sequence>
<dbReference type="SUPFAM" id="SSF56796">
    <property type="entry name" value="Dehydroquinate synthase-like"/>
    <property type="match status" value="1"/>
</dbReference>
<comment type="cofactor">
    <cofactor evidence="2">
        <name>Co(2+)</name>
        <dbReference type="ChEBI" id="CHEBI:48828"/>
    </cofactor>
</comment>
<organism evidence="9 10">
    <name type="scientific">Candidatus Alistipes avicola</name>
    <dbReference type="NCBI Taxonomy" id="2838432"/>
    <lineage>
        <taxon>Bacteria</taxon>
        <taxon>Pseudomonadati</taxon>
        <taxon>Bacteroidota</taxon>
        <taxon>Bacteroidia</taxon>
        <taxon>Bacteroidales</taxon>
        <taxon>Rikenellaceae</taxon>
        <taxon>Alistipes</taxon>
    </lineage>
</organism>
<evidence type="ECO:0000256" key="3">
    <source>
        <dbReference type="ARBA" id="ARBA00022723"/>
    </source>
</evidence>
<dbReference type="PANTHER" id="PTHR43622:SF1">
    <property type="entry name" value="3-DEHYDROQUINATE SYNTHASE"/>
    <property type="match status" value="1"/>
</dbReference>
<evidence type="ECO:0000256" key="4">
    <source>
        <dbReference type="ARBA" id="ARBA00023027"/>
    </source>
</evidence>
<dbReference type="PANTHER" id="PTHR43622">
    <property type="entry name" value="3-DEHYDROQUINATE SYNTHASE"/>
    <property type="match status" value="1"/>
</dbReference>
<dbReference type="GO" id="GO:0009073">
    <property type="term" value="P:aromatic amino acid family biosynthetic process"/>
    <property type="evidence" value="ECO:0007669"/>
    <property type="project" value="InterPro"/>
</dbReference>
<evidence type="ECO:0000256" key="2">
    <source>
        <dbReference type="ARBA" id="ARBA00001941"/>
    </source>
</evidence>
<evidence type="ECO:0000259" key="7">
    <source>
        <dbReference type="Pfam" id="PF01761"/>
    </source>
</evidence>
<protein>
    <submittedName>
        <fullName evidence="9">3-dehydroquinate synthase</fullName>
    </submittedName>
</protein>
<dbReference type="Pfam" id="PF01761">
    <property type="entry name" value="DHQ_synthase"/>
    <property type="match status" value="1"/>
</dbReference>
<dbReference type="InterPro" id="IPR030960">
    <property type="entry name" value="DHQS/DOIS_N"/>
</dbReference>
<reference evidence="9" key="2">
    <citation type="submission" date="2021-04" db="EMBL/GenBank/DDBJ databases">
        <authorList>
            <person name="Gilroy R."/>
        </authorList>
    </citation>
    <scope>NUCLEOTIDE SEQUENCE</scope>
    <source>
        <strain evidence="9">CHK169-11906</strain>
    </source>
</reference>
<dbReference type="InterPro" id="IPR030963">
    <property type="entry name" value="DHQ_synth_fam"/>
</dbReference>
<keyword evidence="6" id="KW-0170">Cobalt</keyword>
<dbReference type="Gene3D" id="3.40.50.1970">
    <property type="match status" value="1"/>
</dbReference>
<feature type="domain" description="3-dehydroquinate synthase C-terminal" evidence="8">
    <location>
        <begin position="158"/>
        <end position="322"/>
    </location>
</feature>
<dbReference type="GO" id="GO:0003856">
    <property type="term" value="F:3-dehydroquinate synthase activity"/>
    <property type="evidence" value="ECO:0007669"/>
    <property type="project" value="TreeGrafter"/>
</dbReference>
<reference evidence="9" key="1">
    <citation type="journal article" date="2021" name="PeerJ">
        <title>Extensive microbial diversity within the chicken gut microbiome revealed by metagenomics and culture.</title>
        <authorList>
            <person name="Gilroy R."/>
            <person name="Ravi A."/>
            <person name="Getino M."/>
            <person name="Pursley I."/>
            <person name="Horton D.L."/>
            <person name="Alikhan N.F."/>
            <person name="Baker D."/>
            <person name="Gharbi K."/>
            <person name="Hall N."/>
            <person name="Watson M."/>
            <person name="Adriaenssens E.M."/>
            <person name="Foster-Nyarko E."/>
            <person name="Jarju S."/>
            <person name="Secka A."/>
            <person name="Antonio M."/>
            <person name="Oren A."/>
            <person name="Chaudhuri R.R."/>
            <person name="La Ragione R."/>
            <person name="Hildebrand F."/>
            <person name="Pallen M.J."/>
        </authorList>
    </citation>
    <scope>NUCLEOTIDE SEQUENCE</scope>
    <source>
        <strain evidence="9">CHK169-11906</strain>
    </source>
</reference>
<keyword evidence="3" id="KW-0479">Metal-binding</keyword>
<evidence type="ECO:0000256" key="1">
    <source>
        <dbReference type="ARBA" id="ARBA00001911"/>
    </source>
</evidence>
<dbReference type="PIRSF" id="PIRSF001455">
    <property type="entry name" value="DHQ_synth"/>
    <property type="match status" value="1"/>
</dbReference>
<evidence type="ECO:0000256" key="6">
    <source>
        <dbReference type="ARBA" id="ARBA00023285"/>
    </source>
</evidence>
<proteinExistence type="predicted"/>
<dbReference type="Gene3D" id="1.20.1090.10">
    <property type="entry name" value="Dehydroquinate synthase-like - alpha domain"/>
    <property type="match status" value="1"/>
</dbReference>
<keyword evidence="4" id="KW-0520">NAD</keyword>
<dbReference type="GO" id="GO:0046872">
    <property type="term" value="F:metal ion binding"/>
    <property type="evidence" value="ECO:0007669"/>
    <property type="project" value="UniProtKB-KW"/>
</dbReference>
<gene>
    <name evidence="9" type="ORF">H9779_04865</name>
</gene>
<dbReference type="EMBL" id="DWYR01000012">
    <property type="protein sequence ID" value="HJA98913.1"/>
    <property type="molecule type" value="Genomic_DNA"/>
</dbReference>
<feature type="domain" description="3-dehydroquinate synthase N-terminal" evidence="7">
    <location>
        <begin position="45"/>
        <end position="156"/>
    </location>
</feature>
<keyword evidence="5" id="KW-0456">Lyase</keyword>
<evidence type="ECO:0000256" key="5">
    <source>
        <dbReference type="ARBA" id="ARBA00023239"/>
    </source>
</evidence>
<dbReference type="InterPro" id="IPR050071">
    <property type="entry name" value="Dehydroquinate_synthase"/>
</dbReference>
<evidence type="ECO:0000259" key="8">
    <source>
        <dbReference type="Pfam" id="PF24621"/>
    </source>
</evidence>
<name>A0A9D2RIQ3_9BACT</name>
<evidence type="ECO:0000313" key="10">
    <source>
        <dbReference type="Proteomes" id="UP000824259"/>
    </source>
</evidence>